<comment type="cofactor">
    <cofactor evidence="1">
        <name>Mg(2+)</name>
        <dbReference type="ChEBI" id="CHEBI:18420"/>
    </cofactor>
</comment>
<evidence type="ECO:0000259" key="6">
    <source>
        <dbReference type="Pfam" id="PF03328"/>
    </source>
</evidence>
<gene>
    <name evidence="7" type="ORF">AB4Y39_09005</name>
</gene>
<evidence type="ECO:0000256" key="1">
    <source>
        <dbReference type="ARBA" id="ARBA00001946"/>
    </source>
</evidence>
<dbReference type="SUPFAM" id="SSF51621">
    <property type="entry name" value="Phosphoenolpyruvate/pyruvate domain"/>
    <property type="match status" value="1"/>
</dbReference>
<feature type="domain" description="HpcH/HpaI aldolase/citrate lyase" evidence="6">
    <location>
        <begin position="7"/>
        <end position="214"/>
    </location>
</feature>
<dbReference type="Pfam" id="PF03328">
    <property type="entry name" value="HpcH_HpaI"/>
    <property type="match status" value="1"/>
</dbReference>
<dbReference type="EMBL" id="CP162607">
    <property type="protein sequence ID" value="XDK38789.1"/>
    <property type="molecule type" value="Genomic_DNA"/>
</dbReference>
<dbReference type="GO" id="GO:0016829">
    <property type="term" value="F:lyase activity"/>
    <property type="evidence" value="ECO:0007669"/>
    <property type="project" value="UniProtKB-KW"/>
</dbReference>
<dbReference type="InterPro" id="IPR015813">
    <property type="entry name" value="Pyrv/PenolPyrv_kinase-like_dom"/>
</dbReference>
<dbReference type="AlphaFoldDB" id="A0AB39I8D9"/>
<keyword evidence="3 5" id="KW-0460">Magnesium</keyword>
<feature type="binding site" evidence="4">
    <location>
        <position position="117"/>
    </location>
    <ligand>
        <name>substrate</name>
    </ligand>
</feature>
<keyword evidence="7" id="KW-0456">Lyase</keyword>
<evidence type="ECO:0000256" key="4">
    <source>
        <dbReference type="PIRSR" id="PIRSR015582-1"/>
    </source>
</evidence>
<dbReference type="InterPro" id="IPR011206">
    <property type="entry name" value="Citrate_lyase_beta/mcl1/mcl2"/>
</dbReference>
<dbReference type="GO" id="GO:0000287">
    <property type="term" value="F:magnesium ion binding"/>
    <property type="evidence" value="ECO:0007669"/>
    <property type="project" value="TreeGrafter"/>
</dbReference>
<organism evidence="7">
    <name type="scientific">Pseudomonas sp. Hg7Tf</name>
    <dbReference type="NCBI Taxonomy" id="3236988"/>
    <lineage>
        <taxon>Bacteria</taxon>
        <taxon>Pseudomonadati</taxon>
        <taxon>Pseudomonadota</taxon>
        <taxon>Gammaproteobacteria</taxon>
        <taxon>Pseudomonadales</taxon>
        <taxon>Pseudomonadaceae</taxon>
        <taxon>Pseudomonas</taxon>
    </lineage>
</organism>
<sequence length="273" mass="29119">MTDAVIRSALFVPASRAERIAKALASGADRVIVDLEDAVEEPLKDQARNNLEQFLHEHPEVQLLVRVNGPEHRAHSADLALCQRFPQIIGLLLPKAETPAQIRQASATGKAVLPIIETARGLAALSDIATTRAVERLCFGSLDLALELNLRSGTRAAEQMLDQARYAVLLNTRVASLAPALDGVFPAIKDHDGLRQTVANARDMGFGGVLCIHPEQVAVIHAALQPSEDELGWAKRVLHAAASSAGAFALDGQMVDAPVIARARAIVAQAGDR</sequence>
<accession>A0AB39I8D9</accession>
<dbReference type="PANTHER" id="PTHR32308">
    <property type="entry name" value="LYASE BETA SUBUNIT, PUTATIVE (AFU_ORTHOLOGUE AFUA_4G13030)-RELATED"/>
    <property type="match status" value="1"/>
</dbReference>
<reference evidence="7" key="1">
    <citation type="submission" date="2024-07" db="EMBL/GenBank/DDBJ databases">
        <title>Identification and characteristics of a novel species of coltsfoot's symbiotic bacteria.</title>
        <authorList>
            <person name="Juszczyk A."/>
            <person name="Jasielczuk I."/>
            <person name="Gurgul A."/>
            <person name="Rogala M."/>
            <person name="Kowalczyk A."/>
            <person name="Szmatola T."/>
            <person name="Kosecka-Strojek M."/>
            <person name="Arent Z."/>
            <person name="Latowski D."/>
        </authorList>
    </citation>
    <scope>NUCLEOTIDE SEQUENCE</scope>
    <source>
        <strain evidence="7">Hg7Tf</strain>
    </source>
</reference>
<protein>
    <submittedName>
        <fullName evidence="7">CoA ester lyase</fullName>
    </submittedName>
</protein>
<evidence type="ECO:0000256" key="3">
    <source>
        <dbReference type="ARBA" id="ARBA00022842"/>
    </source>
</evidence>
<dbReference type="PANTHER" id="PTHR32308:SF10">
    <property type="entry name" value="CITRATE LYASE SUBUNIT BETA"/>
    <property type="match status" value="1"/>
</dbReference>
<dbReference type="RefSeq" id="WP_280043553.1">
    <property type="nucleotide sequence ID" value="NZ_CP162607.1"/>
</dbReference>
<dbReference type="Gene3D" id="3.20.20.60">
    <property type="entry name" value="Phosphoenolpyruvate-binding domains"/>
    <property type="match status" value="1"/>
</dbReference>
<dbReference type="GO" id="GO:0006107">
    <property type="term" value="P:oxaloacetate metabolic process"/>
    <property type="evidence" value="ECO:0007669"/>
    <property type="project" value="TreeGrafter"/>
</dbReference>
<dbReference type="InterPro" id="IPR005000">
    <property type="entry name" value="Aldolase/citrate-lyase_domain"/>
</dbReference>
<evidence type="ECO:0000256" key="2">
    <source>
        <dbReference type="ARBA" id="ARBA00022723"/>
    </source>
</evidence>
<dbReference type="PIRSF" id="PIRSF015582">
    <property type="entry name" value="Cit_lyase_B"/>
    <property type="match status" value="1"/>
</dbReference>
<feature type="binding site" evidence="4">
    <location>
        <position position="66"/>
    </location>
    <ligand>
        <name>substrate</name>
    </ligand>
</feature>
<evidence type="ECO:0000256" key="5">
    <source>
        <dbReference type="PIRSR" id="PIRSR015582-2"/>
    </source>
</evidence>
<evidence type="ECO:0000313" key="7">
    <source>
        <dbReference type="EMBL" id="XDK38789.1"/>
    </source>
</evidence>
<keyword evidence="2 5" id="KW-0479">Metal-binding</keyword>
<proteinExistence type="predicted"/>
<feature type="binding site" evidence="5">
    <location>
        <position position="143"/>
    </location>
    <ligand>
        <name>Mg(2+)</name>
        <dbReference type="ChEBI" id="CHEBI:18420"/>
    </ligand>
</feature>
<feature type="binding site" evidence="5">
    <location>
        <position position="117"/>
    </location>
    <ligand>
        <name>Mg(2+)</name>
        <dbReference type="ChEBI" id="CHEBI:18420"/>
    </ligand>
</feature>
<dbReference type="InterPro" id="IPR040442">
    <property type="entry name" value="Pyrv_kinase-like_dom_sf"/>
</dbReference>
<name>A0AB39I8D9_9PSED</name>